<dbReference type="AlphaFoldDB" id="A0A6I6DPM1"/>
<organism evidence="2 3">
    <name type="scientific">Microbacterium oryzae</name>
    <dbReference type="NCBI Taxonomy" id="743009"/>
    <lineage>
        <taxon>Bacteria</taxon>
        <taxon>Bacillati</taxon>
        <taxon>Actinomycetota</taxon>
        <taxon>Actinomycetes</taxon>
        <taxon>Micrococcales</taxon>
        <taxon>Microbacteriaceae</taxon>
        <taxon>Microbacterium</taxon>
    </lineage>
</organism>
<keyword evidence="1" id="KW-0812">Transmembrane</keyword>
<dbReference type="EMBL" id="CP032550">
    <property type="protein sequence ID" value="QGU26832.1"/>
    <property type="molecule type" value="Genomic_DNA"/>
</dbReference>
<proteinExistence type="predicted"/>
<accession>A0A6I6DPM1</accession>
<feature type="transmembrane region" description="Helical" evidence="1">
    <location>
        <begin position="47"/>
        <end position="68"/>
    </location>
</feature>
<keyword evidence="3" id="KW-1185">Reference proteome</keyword>
<protein>
    <submittedName>
        <fullName evidence="2">Uncharacterized protein</fullName>
    </submittedName>
</protein>
<dbReference type="OrthoDB" id="4468841at2"/>
<evidence type="ECO:0000256" key="1">
    <source>
        <dbReference type="SAM" id="Phobius"/>
    </source>
</evidence>
<dbReference type="KEGG" id="moj:D7D94_03495"/>
<feature type="transmembrane region" description="Helical" evidence="1">
    <location>
        <begin position="16"/>
        <end position="35"/>
    </location>
</feature>
<gene>
    <name evidence="2" type="ORF">D7D94_03495</name>
</gene>
<name>A0A6I6DPM1_9MICO</name>
<sequence length="81" mass="8652">MTDAVNPLLPTVADTLWSSTVVVLLALLVTSLISLARAVRLLPASEFALWAILAVLVPLFGPIAWMAVGRPRATRRKTTAS</sequence>
<keyword evidence="1" id="KW-1133">Transmembrane helix</keyword>
<evidence type="ECO:0000313" key="3">
    <source>
        <dbReference type="Proteomes" id="UP000422989"/>
    </source>
</evidence>
<evidence type="ECO:0000313" key="2">
    <source>
        <dbReference type="EMBL" id="QGU26832.1"/>
    </source>
</evidence>
<reference evidence="2 3" key="1">
    <citation type="submission" date="2018-09" db="EMBL/GenBank/DDBJ databases">
        <title>Whole genome sequencing of Microbacterium oryzae strain MB-10T.</title>
        <authorList>
            <person name="Das S.K."/>
        </authorList>
    </citation>
    <scope>NUCLEOTIDE SEQUENCE [LARGE SCALE GENOMIC DNA]</scope>
    <source>
        <strain evidence="2 3">MB-10</strain>
    </source>
</reference>
<keyword evidence="1" id="KW-0472">Membrane</keyword>
<dbReference type="Proteomes" id="UP000422989">
    <property type="component" value="Chromosome"/>
</dbReference>
<dbReference type="RefSeq" id="WP_156241236.1">
    <property type="nucleotide sequence ID" value="NZ_BAAAZL010000002.1"/>
</dbReference>